<evidence type="ECO:0000259" key="1">
    <source>
        <dbReference type="Pfam" id="PF00730"/>
    </source>
</evidence>
<reference evidence="3" key="1">
    <citation type="journal article" date="2019" name="Int. J. Syst. Evol. Microbiol.">
        <title>The Global Catalogue of Microorganisms (GCM) 10K type strain sequencing project: providing services to taxonomists for standard genome sequencing and annotation.</title>
        <authorList>
            <consortium name="The Broad Institute Genomics Platform"/>
            <consortium name="The Broad Institute Genome Sequencing Center for Infectious Disease"/>
            <person name="Wu L."/>
            <person name="Ma J."/>
        </authorList>
    </citation>
    <scope>NUCLEOTIDE SEQUENCE [LARGE SCALE GENOMIC DNA]</scope>
    <source>
        <strain evidence="3">DT72</strain>
    </source>
</reference>
<organism evidence="2 3">
    <name type="scientific">Rhodococcus gannanensis</name>
    <dbReference type="NCBI Taxonomy" id="1960308"/>
    <lineage>
        <taxon>Bacteria</taxon>
        <taxon>Bacillati</taxon>
        <taxon>Actinomycetota</taxon>
        <taxon>Actinomycetes</taxon>
        <taxon>Mycobacteriales</taxon>
        <taxon>Nocardiaceae</taxon>
        <taxon>Rhodococcus</taxon>
    </lineage>
</organism>
<keyword evidence="3" id="KW-1185">Reference proteome</keyword>
<gene>
    <name evidence="2" type="ORF">ACFSJG_07140</name>
</gene>
<dbReference type="InterPro" id="IPR003265">
    <property type="entry name" value="HhH-GPD_domain"/>
</dbReference>
<sequence>MSLTLHLAGDADADALLASTPLALLIGMLLDQQIPMEVAFAGPRKLDERLDGGLDVHTIAEMDEDAFLAICATPPAVHRFPGSMGKRVQDLCRFVVEHYDGDTTAVWTEGDPNGKEVLKRLKALPGYGDQKARIFLALLGKQIGVEVPGWRDAAGAYGEDGSRRSIADVVDDQTLAEVREFKKAAKAAAKAAKA</sequence>
<comment type="caution">
    <text evidence="2">The sequence shown here is derived from an EMBL/GenBank/DDBJ whole genome shotgun (WGS) entry which is preliminary data.</text>
</comment>
<evidence type="ECO:0000313" key="3">
    <source>
        <dbReference type="Proteomes" id="UP001597286"/>
    </source>
</evidence>
<dbReference type="Proteomes" id="UP001597286">
    <property type="component" value="Unassembled WGS sequence"/>
</dbReference>
<protein>
    <submittedName>
        <fullName evidence="2">HhH-GPD-type base excision DNA repair protein</fullName>
    </submittedName>
</protein>
<dbReference type="InterPro" id="IPR017658">
    <property type="entry name" value="HhH-GPD_base_excis"/>
</dbReference>
<dbReference type="InterPro" id="IPR011257">
    <property type="entry name" value="DNA_glycosylase"/>
</dbReference>
<dbReference type="Pfam" id="PF00730">
    <property type="entry name" value="HhH-GPD"/>
    <property type="match status" value="1"/>
</dbReference>
<evidence type="ECO:0000313" key="2">
    <source>
        <dbReference type="EMBL" id="MFD1811986.1"/>
    </source>
</evidence>
<dbReference type="SUPFAM" id="SSF48150">
    <property type="entry name" value="DNA-glycosylase"/>
    <property type="match status" value="1"/>
</dbReference>
<dbReference type="EMBL" id="JBHUFB010000009">
    <property type="protein sequence ID" value="MFD1811986.1"/>
    <property type="molecule type" value="Genomic_DNA"/>
</dbReference>
<name>A0ABW4P0L8_9NOCA</name>
<feature type="domain" description="HhH-GPD" evidence="1">
    <location>
        <begin position="26"/>
        <end position="126"/>
    </location>
</feature>
<proteinExistence type="predicted"/>
<dbReference type="RefSeq" id="WP_378484517.1">
    <property type="nucleotide sequence ID" value="NZ_JBHUFB010000009.1"/>
</dbReference>
<accession>A0ABW4P0L8</accession>
<dbReference type="NCBIfam" id="TIGR03252">
    <property type="entry name" value="HhH-GPD-type base excision DNA repair protein"/>
    <property type="match status" value="1"/>
</dbReference>